<keyword evidence="2" id="KW-0489">Methyltransferase</keyword>
<dbReference type="Pfam" id="PF01234">
    <property type="entry name" value="NNMT_PNMT_TEMT"/>
    <property type="match status" value="1"/>
</dbReference>
<dbReference type="PANTHER" id="PTHR10867">
    <property type="entry name" value="NNMT/PNMT/TEMT FAMILY MEMBER"/>
    <property type="match status" value="1"/>
</dbReference>
<gene>
    <name evidence="5" type="ORF">NPIL_424341</name>
</gene>
<name>A0A8X6MN97_NEPPI</name>
<evidence type="ECO:0000313" key="5">
    <source>
        <dbReference type="EMBL" id="GFS69254.1"/>
    </source>
</evidence>
<dbReference type="InterPro" id="IPR029063">
    <property type="entry name" value="SAM-dependent_MTases_sf"/>
</dbReference>
<dbReference type="SUPFAM" id="SSF53335">
    <property type="entry name" value="S-adenosyl-L-methionine-dependent methyltransferases"/>
    <property type="match status" value="1"/>
</dbReference>
<comment type="caution">
    <text evidence="5">The sequence shown here is derived from an EMBL/GenBank/DDBJ whole genome shotgun (WGS) entry which is preliminary data.</text>
</comment>
<dbReference type="AlphaFoldDB" id="A0A8X6MN97"/>
<evidence type="ECO:0000256" key="4">
    <source>
        <dbReference type="ARBA" id="ARBA00022691"/>
    </source>
</evidence>
<dbReference type="InterPro" id="IPR000940">
    <property type="entry name" value="NNMT_TEMT_trans"/>
</dbReference>
<dbReference type="Gene3D" id="3.40.50.150">
    <property type="entry name" value="Vaccinia Virus protein VP39"/>
    <property type="match status" value="1"/>
</dbReference>
<dbReference type="GO" id="GO:0008170">
    <property type="term" value="F:N-methyltransferase activity"/>
    <property type="evidence" value="ECO:0007669"/>
    <property type="project" value="TreeGrafter"/>
</dbReference>
<reference evidence="5" key="1">
    <citation type="submission" date="2020-08" db="EMBL/GenBank/DDBJ databases">
        <title>Multicomponent nature underlies the extraordinary mechanical properties of spider dragline silk.</title>
        <authorList>
            <person name="Kono N."/>
            <person name="Nakamura H."/>
            <person name="Mori M."/>
            <person name="Yoshida Y."/>
            <person name="Ohtoshi R."/>
            <person name="Malay A.D."/>
            <person name="Moran D.A.P."/>
            <person name="Tomita M."/>
            <person name="Numata K."/>
            <person name="Arakawa K."/>
        </authorList>
    </citation>
    <scope>NUCLEOTIDE SEQUENCE</scope>
</reference>
<protein>
    <submittedName>
        <fullName evidence="5">Uncharacterized protein</fullName>
    </submittedName>
</protein>
<comment type="similarity">
    <text evidence="1">Belongs to the class I-like SAM-binding methyltransferase superfamily. NNMT/PNMT/TEMT family.</text>
</comment>
<evidence type="ECO:0000256" key="2">
    <source>
        <dbReference type="ARBA" id="ARBA00022603"/>
    </source>
</evidence>
<organism evidence="5 6">
    <name type="scientific">Nephila pilipes</name>
    <name type="common">Giant wood spider</name>
    <name type="synonym">Nephila maculata</name>
    <dbReference type="NCBI Taxonomy" id="299642"/>
    <lineage>
        <taxon>Eukaryota</taxon>
        <taxon>Metazoa</taxon>
        <taxon>Ecdysozoa</taxon>
        <taxon>Arthropoda</taxon>
        <taxon>Chelicerata</taxon>
        <taxon>Arachnida</taxon>
        <taxon>Araneae</taxon>
        <taxon>Araneomorphae</taxon>
        <taxon>Entelegynae</taxon>
        <taxon>Araneoidea</taxon>
        <taxon>Nephilidae</taxon>
        <taxon>Nephila</taxon>
    </lineage>
</organism>
<proteinExistence type="inferred from homology"/>
<sequence>MNPKLFKDNEWNEGREKINEKGRFQGKKLLEVGSGAIVHNIASASAYFPVIVQSDFVEDNRETLKRWHKKDSPLDWSEFLNIPAKLEDYKSDVNEVRAKLESRIRNAVKAVVHCDFLSDDVLNLDEIPNEAAPPYDLIIAMLCLEVPCVDFESFVNALKRLNKLLKRGGGIIISSYIGMGTWNVGKKIFPHLKLNLTEILMAVDMAGFGNHDVRSYSPILSKHPWQYNGYYCIASEKL</sequence>
<dbReference type="PROSITE" id="PS51681">
    <property type="entry name" value="SAM_MT_NNMT_PNMT_TEMT"/>
    <property type="match status" value="1"/>
</dbReference>
<evidence type="ECO:0000256" key="3">
    <source>
        <dbReference type="ARBA" id="ARBA00022679"/>
    </source>
</evidence>
<dbReference type="GO" id="GO:0005829">
    <property type="term" value="C:cytosol"/>
    <property type="evidence" value="ECO:0007669"/>
    <property type="project" value="TreeGrafter"/>
</dbReference>
<evidence type="ECO:0000313" key="6">
    <source>
        <dbReference type="Proteomes" id="UP000887013"/>
    </source>
</evidence>
<dbReference type="EMBL" id="BMAW01095222">
    <property type="protein sequence ID" value="GFS69254.1"/>
    <property type="molecule type" value="Genomic_DNA"/>
</dbReference>
<dbReference type="PANTHER" id="PTHR10867:SF17">
    <property type="entry name" value="NICOTINAMIDE N-METHYLTRANSFERASE"/>
    <property type="match status" value="1"/>
</dbReference>
<keyword evidence="6" id="KW-1185">Reference proteome</keyword>
<evidence type="ECO:0000256" key="1">
    <source>
        <dbReference type="ARBA" id="ARBA00007996"/>
    </source>
</evidence>
<dbReference type="OrthoDB" id="6416275at2759"/>
<dbReference type="Proteomes" id="UP000887013">
    <property type="component" value="Unassembled WGS sequence"/>
</dbReference>
<accession>A0A8X6MN97</accession>
<keyword evidence="3" id="KW-0808">Transferase</keyword>
<keyword evidence="4" id="KW-0949">S-adenosyl-L-methionine</keyword>
<dbReference type="GO" id="GO:0032259">
    <property type="term" value="P:methylation"/>
    <property type="evidence" value="ECO:0007669"/>
    <property type="project" value="UniProtKB-KW"/>
</dbReference>